<proteinExistence type="inferred from homology"/>
<dbReference type="InterPro" id="IPR051598">
    <property type="entry name" value="TSUP/Inactive_protease-like"/>
</dbReference>
<feature type="transmembrane region" description="Helical" evidence="6">
    <location>
        <begin position="118"/>
        <end position="138"/>
    </location>
</feature>
<sequence>MVIAGRPGGEGRRVLELGLPVLILLVAIALVGGIGITALGPGGVLVTIGLFALTDLTPAMVAGTSIVTHIGTGLLGTAVYLRSGQLREPVTRRTSVVLAATALVGTPIGVLVNSLFSVRAFGVLLGVFVAVVALLVLYRERRTRHLPEGAHPRHPLALLVPLGLGIAVVSGMFGVGGPMLSVPVLIAIGVPLLPALAAAQAQSIVIASVGSIGYAMQGAVDWPLALLVGIPEALGVVIGWRVAHAIPTRRLKVALVAALLALAPYLALHG</sequence>
<keyword evidence="8" id="KW-1185">Reference proteome</keyword>
<evidence type="ECO:0000313" key="7">
    <source>
        <dbReference type="EMBL" id="UUT36074.1"/>
    </source>
</evidence>
<reference evidence="7" key="1">
    <citation type="submission" date="2022-01" db="EMBL/GenBank/DDBJ databases">
        <title>Microbacterium eymi and Microbacterium rhizovicinus sp. nov., isolated from the rhizospheric soil of Elymus tsukushiensis, a plant native to the Dokdo Islands, Republic of Korea.</title>
        <authorList>
            <person name="Hwang Y.J."/>
        </authorList>
    </citation>
    <scope>NUCLEOTIDE SEQUENCE</scope>
    <source>
        <strain evidence="7">KUDC0405</strain>
    </source>
</reference>
<accession>A0ABY5NLT1</accession>
<feature type="transmembrane region" description="Helical" evidence="6">
    <location>
        <begin position="59"/>
        <end position="81"/>
    </location>
</feature>
<dbReference type="Proteomes" id="UP001054811">
    <property type="component" value="Chromosome"/>
</dbReference>
<keyword evidence="5 6" id="KW-0472">Membrane</keyword>
<evidence type="ECO:0000256" key="6">
    <source>
        <dbReference type="RuleBase" id="RU363041"/>
    </source>
</evidence>
<dbReference type="InterPro" id="IPR002781">
    <property type="entry name" value="TM_pro_TauE-like"/>
</dbReference>
<protein>
    <recommendedName>
        <fullName evidence="6">Probable membrane transporter protein</fullName>
    </recommendedName>
</protein>
<evidence type="ECO:0000256" key="4">
    <source>
        <dbReference type="ARBA" id="ARBA00022989"/>
    </source>
</evidence>
<dbReference type="RefSeq" id="WP_259612722.1">
    <property type="nucleotide sequence ID" value="NZ_CP091139.2"/>
</dbReference>
<comment type="subcellular location">
    <subcellularLocation>
        <location evidence="6">Cell membrane</location>
        <topology evidence="6">Multi-pass membrane protein</topology>
    </subcellularLocation>
    <subcellularLocation>
        <location evidence="1">Membrane</location>
        <topology evidence="1">Multi-pass membrane protein</topology>
    </subcellularLocation>
</comment>
<organism evidence="7 8">
    <name type="scientific">Microbacterium elymi</name>
    <dbReference type="NCBI Taxonomy" id="2909587"/>
    <lineage>
        <taxon>Bacteria</taxon>
        <taxon>Bacillati</taxon>
        <taxon>Actinomycetota</taxon>
        <taxon>Actinomycetes</taxon>
        <taxon>Micrococcales</taxon>
        <taxon>Microbacteriaceae</taxon>
        <taxon>Microbacterium</taxon>
    </lineage>
</organism>
<gene>
    <name evidence="7" type="ORF">L2X98_23635</name>
</gene>
<comment type="similarity">
    <text evidence="2 6">Belongs to the 4-toluene sulfonate uptake permease (TSUP) (TC 2.A.102) family.</text>
</comment>
<evidence type="ECO:0000256" key="3">
    <source>
        <dbReference type="ARBA" id="ARBA00022692"/>
    </source>
</evidence>
<dbReference type="EMBL" id="CP091139">
    <property type="protein sequence ID" value="UUT36074.1"/>
    <property type="molecule type" value="Genomic_DNA"/>
</dbReference>
<feature type="transmembrane region" description="Helical" evidence="6">
    <location>
        <begin position="93"/>
        <end position="112"/>
    </location>
</feature>
<name>A0ABY5NLT1_9MICO</name>
<feature type="transmembrane region" description="Helical" evidence="6">
    <location>
        <begin position="21"/>
        <end position="53"/>
    </location>
</feature>
<feature type="transmembrane region" description="Helical" evidence="6">
    <location>
        <begin position="224"/>
        <end position="243"/>
    </location>
</feature>
<keyword evidence="6" id="KW-1003">Cell membrane</keyword>
<keyword evidence="3 6" id="KW-0812">Transmembrane</keyword>
<dbReference type="PANTHER" id="PTHR43701">
    <property type="entry name" value="MEMBRANE TRANSPORTER PROTEIN MJ0441-RELATED"/>
    <property type="match status" value="1"/>
</dbReference>
<feature type="transmembrane region" description="Helical" evidence="6">
    <location>
        <begin position="158"/>
        <end position="180"/>
    </location>
</feature>
<keyword evidence="4 6" id="KW-1133">Transmembrane helix</keyword>
<evidence type="ECO:0000256" key="1">
    <source>
        <dbReference type="ARBA" id="ARBA00004141"/>
    </source>
</evidence>
<evidence type="ECO:0000256" key="5">
    <source>
        <dbReference type="ARBA" id="ARBA00023136"/>
    </source>
</evidence>
<evidence type="ECO:0000256" key="2">
    <source>
        <dbReference type="ARBA" id="ARBA00009142"/>
    </source>
</evidence>
<dbReference type="PANTHER" id="PTHR43701:SF2">
    <property type="entry name" value="MEMBRANE TRANSPORTER PROTEIN YJNA-RELATED"/>
    <property type="match status" value="1"/>
</dbReference>
<evidence type="ECO:0000313" key="8">
    <source>
        <dbReference type="Proteomes" id="UP001054811"/>
    </source>
</evidence>
<feature type="transmembrane region" description="Helical" evidence="6">
    <location>
        <begin position="249"/>
        <end position="268"/>
    </location>
</feature>
<dbReference type="Pfam" id="PF01925">
    <property type="entry name" value="TauE"/>
    <property type="match status" value="1"/>
</dbReference>